<keyword evidence="2" id="KW-1185">Reference proteome</keyword>
<evidence type="ECO:0000313" key="1">
    <source>
        <dbReference type="EMBL" id="KAK1393395.1"/>
    </source>
</evidence>
<name>A0AAD8IWT6_9APIA</name>
<evidence type="ECO:0000313" key="2">
    <source>
        <dbReference type="Proteomes" id="UP001237642"/>
    </source>
</evidence>
<dbReference type="EMBL" id="JAUIZM010000003">
    <property type="protein sequence ID" value="KAK1393395.1"/>
    <property type="molecule type" value="Genomic_DNA"/>
</dbReference>
<gene>
    <name evidence="1" type="ORF">POM88_012451</name>
</gene>
<sequence length="105" mass="12218">MRSSWVVSETDEVTLYEIENYNYPLVWWKIVQKTYGDRETSHKVENCWKLLLRKHQLSVGLFLSAAVSSSADKQTSHWWGMHISFNTIKIKALVQCLVSVLVAFL</sequence>
<organism evidence="1 2">
    <name type="scientific">Heracleum sosnowskyi</name>
    <dbReference type="NCBI Taxonomy" id="360622"/>
    <lineage>
        <taxon>Eukaryota</taxon>
        <taxon>Viridiplantae</taxon>
        <taxon>Streptophyta</taxon>
        <taxon>Embryophyta</taxon>
        <taxon>Tracheophyta</taxon>
        <taxon>Spermatophyta</taxon>
        <taxon>Magnoliopsida</taxon>
        <taxon>eudicotyledons</taxon>
        <taxon>Gunneridae</taxon>
        <taxon>Pentapetalae</taxon>
        <taxon>asterids</taxon>
        <taxon>campanulids</taxon>
        <taxon>Apiales</taxon>
        <taxon>Apiaceae</taxon>
        <taxon>Apioideae</taxon>
        <taxon>apioid superclade</taxon>
        <taxon>Tordylieae</taxon>
        <taxon>Tordyliinae</taxon>
        <taxon>Heracleum</taxon>
    </lineage>
</organism>
<protein>
    <submittedName>
        <fullName evidence="1">Uncharacterized protein</fullName>
    </submittedName>
</protein>
<reference evidence="1" key="1">
    <citation type="submission" date="2023-02" db="EMBL/GenBank/DDBJ databases">
        <title>Genome of toxic invasive species Heracleum sosnowskyi carries increased number of genes despite the absence of recent whole-genome duplications.</title>
        <authorList>
            <person name="Schelkunov M."/>
            <person name="Shtratnikova V."/>
            <person name="Makarenko M."/>
            <person name="Klepikova A."/>
            <person name="Omelchenko D."/>
            <person name="Novikova G."/>
            <person name="Obukhova E."/>
            <person name="Bogdanov V."/>
            <person name="Penin A."/>
            <person name="Logacheva M."/>
        </authorList>
    </citation>
    <scope>NUCLEOTIDE SEQUENCE</scope>
    <source>
        <strain evidence="1">Hsosn_3</strain>
        <tissue evidence="1">Leaf</tissue>
    </source>
</reference>
<accession>A0AAD8IWT6</accession>
<proteinExistence type="predicted"/>
<comment type="caution">
    <text evidence="1">The sequence shown here is derived from an EMBL/GenBank/DDBJ whole genome shotgun (WGS) entry which is preliminary data.</text>
</comment>
<dbReference type="Proteomes" id="UP001237642">
    <property type="component" value="Unassembled WGS sequence"/>
</dbReference>
<dbReference type="AlphaFoldDB" id="A0AAD8IWT6"/>
<reference evidence="1" key="2">
    <citation type="submission" date="2023-05" db="EMBL/GenBank/DDBJ databases">
        <authorList>
            <person name="Schelkunov M.I."/>
        </authorList>
    </citation>
    <scope>NUCLEOTIDE SEQUENCE</scope>
    <source>
        <strain evidence="1">Hsosn_3</strain>
        <tissue evidence="1">Leaf</tissue>
    </source>
</reference>